<comment type="caution">
    <text evidence="7">The sequence shown here is derived from an EMBL/GenBank/DDBJ whole genome shotgun (WGS) entry which is preliminary data.</text>
</comment>
<dbReference type="Pfam" id="PF00400">
    <property type="entry name" value="WD40"/>
    <property type="match status" value="4"/>
</dbReference>
<sequence length="709" mass="79719">MKHLLLSTLLTLLSTLYLAAQGEVINVPTGYQAQQIEFSQDGEQIAVSHEYHITMWYAGSLGKYAQIDTEFHRVTAFSYSNTGKEVIYSGTKSPILSKLRRKIPLFKQAARHEIIVRDIKSLEKKISLKGHENTITALDSNMGGAILVSGSKDGAVKVWDYIKGEELASYNDHKKGVLNVVVSKSDSTVASSGKDGWVVLRNLRTGELRAKRKFDVWIRALRFSPDGKLFAFAGDDGEVRVVKDLGDSLTCVTLKGGKHRGWIYDLSFSPDNRYLASCGRDQQFIIWDMETLSFKSSNYVRGGGTIVSIEFGPKGEYLASASFLNDQMQLWNIRNLDVQPPIRYRDKSDKTPPMILITAPVVRGNKILVGNDEVLVKGNVVDEFGVNSVFVNGVKTNLSEENTFSALVKLTMGENPILVKALDVNGNESEKEITLVRREDEELKAVDKQGESYLFLIGVDEYTEFPKLFNAVYDAKAIREVMTSKYQFTAENTLTLYNEQATKENILDSLKSLISRMNWNDELLIYYSGHGIFDNVINEGYWIPIDGKAKKESTYLSNTTLLRMVEQMKAKHVFVVADACFAGAIFRDIQRDNRYEDVITRFRSRWGLTSGMLEPVSDGVVGAHSPFNQTILDFFEKNQYKKVPVSDLVQYVKKNVVERSEQVPRGSALKNVGDEGGEMIFRKRGAAEDRPEQKVEGTEQSTEETEDEK</sequence>
<dbReference type="InterPro" id="IPR036322">
    <property type="entry name" value="WD40_repeat_dom_sf"/>
</dbReference>
<feature type="signal peptide" evidence="5">
    <location>
        <begin position="1"/>
        <end position="19"/>
    </location>
</feature>
<dbReference type="RefSeq" id="WP_345374715.1">
    <property type="nucleotide sequence ID" value="NZ_BAABJX010000062.1"/>
</dbReference>
<dbReference type="Gene3D" id="2.60.40.10">
    <property type="entry name" value="Immunoglobulins"/>
    <property type="match status" value="1"/>
</dbReference>
<feature type="repeat" description="WD" evidence="3">
    <location>
        <begin position="256"/>
        <end position="297"/>
    </location>
</feature>
<dbReference type="EMBL" id="BAABJX010000062">
    <property type="protein sequence ID" value="GAA4849602.1"/>
    <property type="molecule type" value="Genomic_DNA"/>
</dbReference>
<dbReference type="InterPro" id="IPR011600">
    <property type="entry name" value="Pept_C14_caspase"/>
</dbReference>
<dbReference type="InterPro" id="IPR013783">
    <property type="entry name" value="Ig-like_fold"/>
</dbReference>
<dbReference type="PANTHER" id="PTHR19848:SF8">
    <property type="entry name" value="F-BOX AND WD REPEAT DOMAIN CONTAINING 7"/>
    <property type="match status" value="1"/>
</dbReference>
<evidence type="ECO:0000313" key="8">
    <source>
        <dbReference type="Proteomes" id="UP001500298"/>
    </source>
</evidence>
<protein>
    <recommendedName>
        <fullName evidence="6">Peptidase C14 caspase domain-containing protein</fullName>
    </recommendedName>
</protein>
<feature type="domain" description="Peptidase C14 caspase" evidence="6">
    <location>
        <begin position="456"/>
        <end position="665"/>
    </location>
</feature>
<feature type="chain" id="PRO_5046142862" description="Peptidase C14 caspase domain-containing protein" evidence="5">
    <location>
        <begin position="20"/>
        <end position="709"/>
    </location>
</feature>
<evidence type="ECO:0000256" key="5">
    <source>
        <dbReference type="SAM" id="SignalP"/>
    </source>
</evidence>
<keyword evidence="2" id="KW-0677">Repeat</keyword>
<dbReference type="InterPro" id="IPR001680">
    <property type="entry name" value="WD40_rpt"/>
</dbReference>
<dbReference type="InterPro" id="IPR029030">
    <property type="entry name" value="Caspase-like_dom_sf"/>
</dbReference>
<dbReference type="SUPFAM" id="SSF52129">
    <property type="entry name" value="Caspase-like"/>
    <property type="match status" value="1"/>
</dbReference>
<dbReference type="SUPFAM" id="SSF50978">
    <property type="entry name" value="WD40 repeat-like"/>
    <property type="match status" value="1"/>
</dbReference>
<keyword evidence="8" id="KW-1185">Reference proteome</keyword>
<dbReference type="CDD" id="cd00200">
    <property type="entry name" value="WD40"/>
    <property type="match status" value="1"/>
</dbReference>
<dbReference type="Pfam" id="PF09136">
    <property type="entry name" value="Glucodextran_B"/>
    <property type="match status" value="1"/>
</dbReference>
<proteinExistence type="predicted"/>
<dbReference type="Pfam" id="PF00656">
    <property type="entry name" value="Peptidase_C14"/>
    <property type="match status" value="1"/>
</dbReference>
<dbReference type="Gene3D" id="2.130.10.10">
    <property type="entry name" value="YVTN repeat-like/Quinoprotein amine dehydrogenase"/>
    <property type="match status" value="2"/>
</dbReference>
<feature type="repeat" description="WD" evidence="3">
    <location>
        <begin position="128"/>
        <end position="169"/>
    </location>
</feature>
<dbReference type="PROSITE" id="PS50082">
    <property type="entry name" value="WD_REPEATS_2"/>
    <property type="match status" value="2"/>
</dbReference>
<evidence type="ECO:0000256" key="1">
    <source>
        <dbReference type="ARBA" id="ARBA00022574"/>
    </source>
</evidence>
<feature type="region of interest" description="Disordered" evidence="4">
    <location>
        <begin position="667"/>
        <end position="709"/>
    </location>
</feature>
<reference evidence="8" key="1">
    <citation type="journal article" date="2019" name="Int. J. Syst. Evol. Microbiol.">
        <title>The Global Catalogue of Microorganisms (GCM) 10K type strain sequencing project: providing services to taxonomists for standard genome sequencing and annotation.</title>
        <authorList>
            <consortium name="The Broad Institute Genomics Platform"/>
            <consortium name="The Broad Institute Genome Sequencing Center for Infectious Disease"/>
            <person name="Wu L."/>
            <person name="Ma J."/>
        </authorList>
    </citation>
    <scope>NUCLEOTIDE SEQUENCE [LARGE SCALE GENOMIC DNA]</scope>
    <source>
        <strain evidence="8">JCM 18326</strain>
    </source>
</reference>
<accession>A0ABP9DLA3</accession>
<dbReference type="PROSITE" id="PS50294">
    <property type="entry name" value="WD_REPEATS_REGION"/>
    <property type="match status" value="2"/>
</dbReference>
<dbReference type="PANTHER" id="PTHR19848">
    <property type="entry name" value="WD40 REPEAT PROTEIN"/>
    <property type="match status" value="1"/>
</dbReference>
<keyword evidence="1 3" id="KW-0853">WD repeat</keyword>
<keyword evidence="5" id="KW-0732">Signal</keyword>
<dbReference type="SMART" id="SM00320">
    <property type="entry name" value="WD40"/>
    <property type="match status" value="5"/>
</dbReference>
<dbReference type="InterPro" id="IPR015943">
    <property type="entry name" value="WD40/YVTN_repeat-like_dom_sf"/>
</dbReference>
<gene>
    <name evidence="7" type="ORF">GCM10023331_37870</name>
</gene>
<evidence type="ECO:0000256" key="3">
    <source>
        <dbReference type="PROSITE-ProRule" id="PRU00221"/>
    </source>
</evidence>
<dbReference type="Proteomes" id="UP001500298">
    <property type="component" value="Unassembled WGS sequence"/>
</dbReference>
<name>A0ABP9DLA3_9BACT</name>
<evidence type="ECO:0000313" key="7">
    <source>
        <dbReference type="EMBL" id="GAA4849602.1"/>
    </source>
</evidence>
<evidence type="ECO:0000259" key="6">
    <source>
        <dbReference type="Pfam" id="PF00656"/>
    </source>
</evidence>
<dbReference type="Gene3D" id="3.40.50.1460">
    <property type="match status" value="1"/>
</dbReference>
<organism evidence="7 8">
    <name type="scientific">Algivirga pacifica</name>
    <dbReference type="NCBI Taxonomy" id="1162670"/>
    <lineage>
        <taxon>Bacteria</taxon>
        <taxon>Pseudomonadati</taxon>
        <taxon>Bacteroidota</taxon>
        <taxon>Cytophagia</taxon>
        <taxon>Cytophagales</taxon>
        <taxon>Flammeovirgaceae</taxon>
        <taxon>Algivirga</taxon>
    </lineage>
</organism>
<evidence type="ECO:0000256" key="4">
    <source>
        <dbReference type="SAM" id="MobiDB-lite"/>
    </source>
</evidence>
<feature type="compositionally biased region" description="Basic and acidic residues" evidence="4">
    <location>
        <begin position="685"/>
        <end position="697"/>
    </location>
</feature>
<evidence type="ECO:0000256" key="2">
    <source>
        <dbReference type="ARBA" id="ARBA00022737"/>
    </source>
</evidence>